<evidence type="ECO:0000256" key="13">
    <source>
        <dbReference type="ARBA" id="ARBA00023288"/>
    </source>
</evidence>
<keyword evidence="13" id="KW-0449">Lipoprotein</keyword>
<dbReference type="Proteomes" id="UP000652761">
    <property type="component" value="Unassembled WGS sequence"/>
</dbReference>
<evidence type="ECO:0000256" key="3">
    <source>
        <dbReference type="ARBA" id="ARBA00008773"/>
    </source>
</evidence>
<dbReference type="FunFam" id="1.20.58.1040:FF:000002">
    <property type="entry name" value="Glucan endo-1,3-beta-glucosidase 8"/>
    <property type="match status" value="1"/>
</dbReference>
<keyword evidence="10" id="KW-0472">Membrane</keyword>
<feature type="domain" description="X8" evidence="17">
    <location>
        <begin position="298"/>
        <end position="382"/>
    </location>
</feature>
<evidence type="ECO:0000313" key="18">
    <source>
        <dbReference type="EMBL" id="MQM08908.1"/>
    </source>
</evidence>
<dbReference type="Pfam" id="PF00332">
    <property type="entry name" value="Glyco_hydro_17"/>
    <property type="match status" value="1"/>
</dbReference>
<dbReference type="InterPro" id="IPR012946">
    <property type="entry name" value="X8"/>
</dbReference>
<dbReference type="InterPro" id="IPR017853">
    <property type="entry name" value="GH"/>
</dbReference>
<dbReference type="GO" id="GO:0005886">
    <property type="term" value="C:plasma membrane"/>
    <property type="evidence" value="ECO:0007669"/>
    <property type="project" value="UniProtKB-SubCell"/>
</dbReference>
<dbReference type="PROSITE" id="PS00587">
    <property type="entry name" value="GLYCOSYL_HYDROL_F17"/>
    <property type="match status" value="1"/>
</dbReference>
<dbReference type="SMART" id="SM00768">
    <property type="entry name" value="X8"/>
    <property type="match status" value="1"/>
</dbReference>
<evidence type="ECO:0000256" key="2">
    <source>
        <dbReference type="ARBA" id="ARBA00004609"/>
    </source>
</evidence>
<keyword evidence="11" id="KW-1015">Disulfide bond</keyword>
<dbReference type="InterPro" id="IPR000490">
    <property type="entry name" value="Glyco_hydro_17"/>
</dbReference>
<gene>
    <name evidence="18" type="ORF">Taro_041764</name>
</gene>
<evidence type="ECO:0000259" key="17">
    <source>
        <dbReference type="SMART" id="SM00768"/>
    </source>
</evidence>
<dbReference type="Pfam" id="PF07983">
    <property type="entry name" value="X8"/>
    <property type="match status" value="1"/>
</dbReference>
<proteinExistence type="inferred from homology"/>
<evidence type="ECO:0000256" key="7">
    <source>
        <dbReference type="ARBA" id="ARBA00022729"/>
    </source>
</evidence>
<dbReference type="EC" id="3.2.1.39" evidence="4"/>
<dbReference type="EMBL" id="NMUH01004235">
    <property type="protein sequence ID" value="MQM08908.1"/>
    <property type="molecule type" value="Genomic_DNA"/>
</dbReference>
<evidence type="ECO:0000256" key="12">
    <source>
        <dbReference type="ARBA" id="ARBA00023180"/>
    </source>
</evidence>
<comment type="caution">
    <text evidence="18">The sequence shown here is derived from an EMBL/GenBank/DDBJ whole genome shotgun (WGS) entry which is preliminary data.</text>
</comment>
<keyword evidence="14 16" id="KW-0326">Glycosidase</keyword>
<evidence type="ECO:0000256" key="8">
    <source>
        <dbReference type="ARBA" id="ARBA00022801"/>
    </source>
</evidence>
<accession>A0A843WQU9</accession>
<evidence type="ECO:0000256" key="5">
    <source>
        <dbReference type="ARBA" id="ARBA00022475"/>
    </source>
</evidence>
<dbReference type="GO" id="GO:0006952">
    <property type="term" value="P:defense response"/>
    <property type="evidence" value="ECO:0007669"/>
    <property type="project" value="UniProtKB-KW"/>
</dbReference>
<dbReference type="AlphaFoldDB" id="A0A843WQU9"/>
<dbReference type="Gene3D" id="1.20.58.1040">
    <property type="match status" value="1"/>
</dbReference>
<evidence type="ECO:0000256" key="4">
    <source>
        <dbReference type="ARBA" id="ARBA00012780"/>
    </source>
</evidence>
<protein>
    <recommendedName>
        <fullName evidence="4">glucan endo-1,3-beta-D-glucosidase</fullName>
        <ecNumber evidence="4">3.2.1.39</ecNumber>
    </recommendedName>
</protein>
<dbReference type="GO" id="GO:0005975">
    <property type="term" value="P:carbohydrate metabolic process"/>
    <property type="evidence" value="ECO:0007669"/>
    <property type="project" value="InterPro"/>
</dbReference>
<evidence type="ECO:0000256" key="1">
    <source>
        <dbReference type="ARBA" id="ARBA00000382"/>
    </source>
</evidence>
<organism evidence="18 19">
    <name type="scientific">Colocasia esculenta</name>
    <name type="common">Wild taro</name>
    <name type="synonym">Arum esculentum</name>
    <dbReference type="NCBI Taxonomy" id="4460"/>
    <lineage>
        <taxon>Eukaryota</taxon>
        <taxon>Viridiplantae</taxon>
        <taxon>Streptophyta</taxon>
        <taxon>Embryophyta</taxon>
        <taxon>Tracheophyta</taxon>
        <taxon>Spermatophyta</taxon>
        <taxon>Magnoliopsida</taxon>
        <taxon>Liliopsida</taxon>
        <taxon>Araceae</taxon>
        <taxon>Aroideae</taxon>
        <taxon>Colocasieae</taxon>
        <taxon>Colocasia</taxon>
    </lineage>
</organism>
<evidence type="ECO:0000256" key="10">
    <source>
        <dbReference type="ARBA" id="ARBA00023136"/>
    </source>
</evidence>
<keyword evidence="6" id="KW-0336">GPI-anchor</keyword>
<reference evidence="18" key="1">
    <citation type="submission" date="2017-07" db="EMBL/GenBank/DDBJ databases">
        <title>Taro Niue Genome Assembly and Annotation.</title>
        <authorList>
            <person name="Atibalentja N."/>
            <person name="Keating K."/>
            <person name="Fields C.J."/>
        </authorList>
    </citation>
    <scope>NUCLEOTIDE SEQUENCE</scope>
    <source>
        <strain evidence="18">Niue_2</strain>
        <tissue evidence="18">Leaf</tissue>
    </source>
</reference>
<dbReference type="FunFam" id="3.20.20.80:FF:000008">
    <property type="entry name" value="Glucan endo-1,3-beta-glucosidase 5"/>
    <property type="match status" value="1"/>
</dbReference>
<evidence type="ECO:0000313" key="19">
    <source>
        <dbReference type="Proteomes" id="UP000652761"/>
    </source>
</evidence>
<keyword evidence="7" id="KW-0732">Signal</keyword>
<keyword evidence="12" id="KW-0325">Glycoprotein</keyword>
<keyword evidence="5" id="KW-1003">Cell membrane</keyword>
<comment type="similarity">
    <text evidence="3 15">Belongs to the glycosyl hydrolase 17 family.</text>
</comment>
<evidence type="ECO:0000256" key="15">
    <source>
        <dbReference type="RuleBase" id="RU004335"/>
    </source>
</evidence>
<keyword evidence="19" id="KW-1185">Reference proteome</keyword>
<dbReference type="GO" id="GO:0042973">
    <property type="term" value="F:glucan endo-1,3-beta-D-glucosidase activity"/>
    <property type="evidence" value="ECO:0007669"/>
    <property type="project" value="UniProtKB-EC"/>
</dbReference>
<dbReference type="Gene3D" id="3.20.20.80">
    <property type="entry name" value="Glycosidases"/>
    <property type="match status" value="1"/>
</dbReference>
<keyword evidence="9" id="KW-0611">Plant defense</keyword>
<sequence>MVGIPNDMLASLAADLGNAQQWVSKNVSSFIKDGVNISYVAVGNEPFLQAYNGSFLTLTLPALQNIQSAITSAGLASQVKVTVPLNADVYESATGAPSGGDFRADIRDLMLSIVKFLSDHAAPFTINIYPFISLYRDPNFPVDYAFFDGGASLEDGGTTYTNVFDANHDTLVSALRRHGYGDLPIVVGEIGWPTDGDVNANPRLAQRFNQGFLSSRVLSGRGTPLRPGAAVEAYLFSLIDEDEKSIQPGNFERHWGIFNYDGTPKYDLNLQGGKSSTASSGGRAMLVPAKGVEYLDRRWCVLKPTAKLDDPQLAPSVSYACARADCSTLGYKTSCGDLDARGNVSCAFNSYYQKNDQDDEACNFSGLATATDKDPSTATCKFSIIIDTASSAAAPSRRNCFNFNDALVTMTTTAALALVFLPMLTAA</sequence>
<dbReference type="GO" id="GO:0098552">
    <property type="term" value="C:side of membrane"/>
    <property type="evidence" value="ECO:0007669"/>
    <property type="project" value="UniProtKB-KW"/>
</dbReference>
<evidence type="ECO:0000256" key="14">
    <source>
        <dbReference type="ARBA" id="ARBA00023295"/>
    </source>
</evidence>
<dbReference type="PANTHER" id="PTHR32227">
    <property type="entry name" value="GLUCAN ENDO-1,3-BETA-GLUCOSIDASE BG1-RELATED-RELATED"/>
    <property type="match status" value="1"/>
</dbReference>
<comment type="catalytic activity">
    <reaction evidence="1">
        <text>Hydrolysis of (1-&gt;3)-beta-D-glucosidic linkages in (1-&gt;3)-beta-D-glucans.</text>
        <dbReference type="EC" id="3.2.1.39"/>
    </reaction>
</comment>
<evidence type="ECO:0000256" key="11">
    <source>
        <dbReference type="ARBA" id="ARBA00023157"/>
    </source>
</evidence>
<dbReference type="OrthoDB" id="1293114at2759"/>
<comment type="subcellular location">
    <subcellularLocation>
        <location evidence="2">Cell membrane</location>
        <topology evidence="2">Lipid-anchor</topology>
        <topology evidence="2">GPI-anchor</topology>
    </subcellularLocation>
</comment>
<dbReference type="SUPFAM" id="SSF51445">
    <property type="entry name" value="(Trans)glycosidases"/>
    <property type="match status" value="1"/>
</dbReference>
<dbReference type="InterPro" id="IPR044965">
    <property type="entry name" value="Glyco_hydro_17_plant"/>
</dbReference>
<evidence type="ECO:0000256" key="16">
    <source>
        <dbReference type="RuleBase" id="RU004336"/>
    </source>
</evidence>
<evidence type="ECO:0000256" key="9">
    <source>
        <dbReference type="ARBA" id="ARBA00022821"/>
    </source>
</evidence>
<evidence type="ECO:0000256" key="6">
    <source>
        <dbReference type="ARBA" id="ARBA00022622"/>
    </source>
</evidence>
<keyword evidence="8 16" id="KW-0378">Hydrolase</keyword>
<name>A0A843WQU9_COLES</name>